<dbReference type="SMART" id="SM00448">
    <property type="entry name" value="REC"/>
    <property type="match status" value="1"/>
</dbReference>
<dbReference type="GO" id="GO:0003677">
    <property type="term" value="F:DNA binding"/>
    <property type="evidence" value="ECO:0007669"/>
    <property type="project" value="InterPro"/>
</dbReference>
<evidence type="ECO:0000313" key="4">
    <source>
        <dbReference type="EMBL" id="TCC87432.1"/>
    </source>
</evidence>
<feature type="domain" description="Response regulatory" evidence="2">
    <location>
        <begin position="2"/>
        <end position="114"/>
    </location>
</feature>
<dbReference type="SMART" id="SM00850">
    <property type="entry name" value="LytTR"/>
    <property type="match status" value="1"/>
</dbReference>
<dbReference type="Pfam" id="PF00072">
    <property type="entry name" value="Response_reg"/>
    <property type="match status" value="1"/>
</dbReference>
<evidence type="ECO:0000256" key="1">
    <source>
        <dbReference type="PROSITE-ProRule" id="PRU00169"/>
    </source>
</evidence>
<dbReference type="OrthoDB" id="9787344at2"/>
<dbReference type="GO" id="GO:0000156">
    <property type="term" value="F:phosphorelay response regulator activity"/>
    <property type="evidence" value="ECO:0007669"/>
    <property type="project" value="InterPro"/>
</dbReference>
<dbReference type="PROSITE" id="PS50930">
    <property type="entry name" value="HTH_LYTTR"/>
    <property type="match status" value="1"/>
</dbReference>
<reference evidence="4 5" key="1">
    <citation type="submission" date="2019-02" db="EMBL/GenBank/DDBJ databases">
        <title>Pedobacter sp. RP-3-8 sp. nov., isolated from Arctic soil.</title>
        <authorList>
            <person name="Dahal R.H."/>
        </authorList>
    </citation>
    <scope>NUCLEOTIDE SEQUENCE [LARGE SCALE GENOMIC DNA]</scope>
    <source>
        <strain evidence="4 5">RP-3-8</strain>
    </source>
</reference>
<evidence type="ECO:0000313" key="5">
    <source>
        <dbReference type="Proteomes" id="UP000291117"/>
    </source>
</evidence>
<dbReference type="InterPro" id="IPR007492">
    <property type="entry name" value="LytTR_DNA-bd_dom"/>
</dbReference>
<protein>
    <submittedName>
        <fullName evidence="4">Response regulator transcription factor</fullName>
    </submittedName>
</protein>
<sequence>MKYLIVEDERFAYEELKRMMTKLRPGYLLEKQTKTVIDTIGFLKESSVDLILMDIRLADGNCFEIFNHVEVATPVIFTTAYDEHAIKAFKLNSIDYLLKPFDENELEVALTKYENIFHNHPYQTSPKNFEQILSLKTKNRFLISKGENFHYIETMDIAHFYSEEGVVFLHTFSDKRYIINYTLDQLEQQLDGRLFFRVSRNCIGNVKAIENVAKYFNSRLKLSFLPECPHEVLISRVRVPDFLKWMDGIVAL</sequence>
<name>A0A4R0MMN1_9SPHI</name>
<dbReference type="InterPro" id="IPR046947">
    <property type="entry name" value="LytR-like"/>
</dbReference>
<dbReference type="PANTHER" id="PTHR37299">
    <property type="entry name" value="TRANSCRIPTIONAL REGULATOR-RELATED"/>
    <property type="match status" value="1"/>
</dbReference>
<dbReference type="PANTHER" id="PTHR37299:SF1">
    <property type="entry name" value="STAGE 0 SPORULATION PROTEIN A HOMOLOG"/>
    <property type="match status" value="1"/>
</dbReference>
<dbReference type="Gene3D" id="2.40.50.1020">
    <property type="entry name" value="LytTr DNA-binding domain"/>
    <property type="match status" value="1"/>
</dbReference>
<comment type="caution">
    <text evidence="4">The sequence shown here is derived from an EMBL/GenBank/DDBJ whole genome shotgun (WGS) entry which is preliminary data.</text>
</comment>
<evidence type="ECO:0000259" key="2">
    <source>
        <dbReference type="PROSITE" id="PS50110"/>
    </source>
</evidence>
<feature type="domain" description="HTH LytTR-type" evidence="3">
    <location>
        <begin position="141"/>
        <end position="248"/>
    </location>
</feature>
<gene>
    <name evidence="4" type="ORF">EZ444_22665</name>
</gene>
<keyword evidence="1" id="KW-0597">Phosphoprotein</keyword>
<dbReference type="PROSITE" id="PS50110">
    <property type="entry name" value="RESPONSE_REGULATORY"/>
    <property type="match status" value="1"/>
</dbReference>
<dbReference type="Gene3D" id="3.40.50.2300">
    <property type="match status" value="1"/>
</dbReference>
<dbReference type="Pfam" id="PF04397">
    <property type="entry name" value="LytTR"/>
    <property type="match status" value="1"/>
</dbReference>
<dbReference type="AlphaFoldDB" id="A0A4R0MMN1"/>
<feature type="modified residue" description="4-aspartylphosphate" evidence="1">
    <location>
        <position position="54"/>
    </location>
</feature>
<dbReference type="InterPro" id="IPR011006">
    <property type="entry name" value="CheY-like_superfamily"/>
</dbReference>
<accession>A0A4R0MMN1</accession>
<proteinExistence type="predicted"/>
<organism evidence="4 5">
    <name type="scientific">Pedobacter hiemivivus</name>
    <dbReference type="NCBI Taxonomy" id="2530454"/>
    <lineage>
        <taxon>Bacteria</taxon>
        <taxon>Pseudomonadati</taxon>
        <taxon>Bacteroidota</taxon>
        <taxon>Sphingobacteriia</taxon>
        <taxon>Sphingobacteriales</taxon>
        <taxon>Sphingobacteriaceae</taxon>
        <taxon>Pedobacter</taxon>
    </lineage>
</organism>
<keyword evidence="5" id="KW-1185">Reference proteome</keyword>
<dbReference type="EMBL" id="SJSM01000023">
    <property type="protein sequence ID" value="TCC87432.1"/>
    <property type="molecule type" value="Genomic_DNA"/>
</dbReference>
<dbReference type="SUPFAM" id="SSF52172">
    <property type="entry name" value="CheY-like"/>
    <property type="match status" value="1"/>
</dbReference>
<dbReference type="Proteomes" id="UP000291117">
    <property type="component" value="Unassembled WGS sequence"/>
</dbReference>
<dbReference type="InterPro" id="IPR001789">
    <property type="entry name" value="Sig_transdc_resp-reg_receiver"/>
</dbReference>
<evidence type="ECO:0000259" key="3">
    <source>
        <dbReference type="PROSITE" id="PS50930"/>
    </source>
</evidence>
<dbReference type="RefSeq" id="WP_131611645.1">
    <property type="nucleotide sequence ID" value="NZ_SJSM01000023.1"/>
</dbReference>